<dbReference type="AlphaFoldDB" id="A0A3B0M8C1"/>
<evidence type="ECO:0000313" key="2">
    <source>
        <dbReference type="EMBL" id="SUZ31903.1"/>
    </source>
</evidence>
<organism evidence="2 3">
    <name type="scientific">Roseinatronobacter ekhonensis</name>
    <dbReference type="NCBI Taxonomy" id="254356"/>
    <lineage>
        <taxon>Bacteria</taxon>
        <taxon>Pseudomonadati</taxon>
        <taxon>Pseudomonadota</taxon>
        <taxon>Alphaproteobacteria</taxon>
        <taxon>Rhodobacterales</taxon>
        <taxon>Paracoccaceae</taxon>
        <taxon>Roseinatronobacter</taxon>
    </lineage>
</organism>
<gene>
    <name evidence="2" type="primary">ohrR</name>
    <name evidence="2" type="ORF">ROE7235_01654</name>
</gene>
<dbReference type="PANTHER" id="PTHR33164:SF13">
    <property type="entry name" value="4-HYDROXYPHENYLACETATE CATABOLISM PROTEIN"/>
    <property type="match status" value="1"/>
</dbReference>
<keyword evidence="3" id="KW-1185">Reference proteome</keyword>
<evidence type="ECO:0000259" key="1">
    <source>
        <dbReference type="PROSITE" id="PS50995"/>
    </source>
</evidence>
<dbReference type="GO" id="GO:0045892">
    <property type="term" value="P:negative regulation of DNA-templated transcription"/>
    <property type="evidence" value="ECO:0007669"/>
    <property type="project" value="InterPro"/>
</dbReference>
<sequence length="167" mass="19020">MPGQTAKELCKYEKSLPISLLRAREATTRYFKPYIDRHELTMPQWRVLRALAEEEGLDARTLSERCVILPPSLTRIFRSLTQRGLISQVDCSDARRHRVTLTDAGRALFEEVLEESEPDYQRLAKAFGAERLESLLNLLSELRDTVEDLNAEDARDSVASRRSAANG</sequence>
<protein>
    <submittedName>
        <fullName evidence="2">Organic hydroperoxide resistance transcriptional regulator</fullName>
    </submittedName>
</protein>
<name>A0A3B0M8C1_9RHOB</name>
<dbReference type="GO" id="GO:0003677">
    <property type="term" value="F:DNA binding"/>
    <property type="evidence" value="ECO:0007669"/>
    <property type="project" value="InterPro"/>
</dbReference>
<dbReference type="GO" id="GO:0006950">
    <property type="term" value="P:response to stress"/>
    <property type="evidence" value="ECO:0007669"/>
    <property type="project" value="TreeGrafter"/>
</dbReference>
<dbReference type="RefSeq" id="WP_121094470.1">
    <property type="nucleotide sequence ID" value="NZ_UIHC01000012.1"/>
</dbReference>
<dbReference type="EMBL" id="UIHC01000012">
    <property type="protein sequence ID" value="SUZ31903.1"/>
    <property type="molecule type" value="Genomic_DNA"/>
</dbReference>
<dbReference type="Gene3D" id="1.10.10.10">
    <property type="entry name" value="Winged helix-like DNA-binding domain superfamily/Winged helix DNA-binding domain"/>
    <property type="match status" value="1"/>
</dbReference>
<dbReference type="GO" id="GO:0003700">
    <property type="term" value="F:DNA-binding transcription factor activity"/>
    <property type="evidence" value="ECO:0007669"/>
    <property type="project" value="InterPro"/>
</dbReference>
<dbReference type="SUPFAM" id="SSF46785">
    <property type="entry name" value="Winged helix' DNA-binding domain"/>
    <property type="match status" value="1"/>
</dbReference>
<dbReference type="OrthoDB" id="8588347at2"/>
<dbReference type="InterPro" id="IPR000835">
    <property type="entry name" value="HTH_MarR-typ"/>
</dbReference>
<proteinExistence type="predicted"/>
<dbReference type="NCBIfam" id="TIGR02337">
    <property type="entry name" value="HpaR"/>
    <property type="match status" value="1"/>
</dbReference>
<dbReference type="InterPro" id="IPR012712">
    <property type="entry name" value="HpaR/FarR"/>
</dbReference>
<dbReference type="InterPro" id="IPR036388">
    <property type="entry name" value="WH-like_DNA-bd_sf"/>
</dbReference>
<dbReference type="PANTHER" id="PTHR33164">
    <property type="entry name" value="TRANSCRIPTIONAL REGULATOR, MARR FAMILY"/>
    <property type="match status" value="1"/>
</dbReference>
<dbReference type="Proteomes" id="UP000272908">
    <property type="component" value="Unassembled WGS sequence"/>
</dbReference>
<dbReference type="SMART" id="SM00347">
    <property type="entry name" value="HTH_MARR"/>
    <property type="match status" value="1"/>
</dbReference>
<dbReference type="Pfam" id="PF12802">
    <property type="entry name" value="MarR_2"/>
    <property type="match status" value="1"/>
</dbReference>
<dbReference type="InterPro" id="IPR039422">
    <property type="entry name" value="MarR/SlyA-like"/>
</dbReference>
<dbReference type="PROSITE" id="PS50995">
    <property type="entry name" value="HTH_MARR_2"/>
    <property type="match status" value="1"/>
</dbReference>
<dbReference type="InterPro" id="IPR036390">
    <property type="entry name" value="WH_DNA-bd_sf"/>
</dbReference>
<accession>A0A3B0M8C1</accession>
<evidence type="ECO:0000313" key="3">
    <source>
        <dbReference type="Proteomes" id="UP000272908"/>
    </source>
</evidence>
<reference evidence="3" key="1">
    <citation type="submission" date="2018-08" db="EMBL/GenBank/DDBJ databases">
        <authorList>
            <person name="Rodrigo-Torres L."/>
            <person name="Arahal R. D."/>
            <person name="Lucena T."/>
        </authorList>
    </citation>
    <scope>NUCLEOTIDE SEQUENCE [LARGE SCALE GENOMIC DNA]</scope>
    <source>
        <strain evidence="3">CECT 7235</strain>
    </source>
</reference>
<feature type="domain" description="HTH marR-type" evidence="1">
    <location>
        <begin position="13"/>
        <end position="144"/>
    </location>
</feature>